<organism evidence="1 2">
    <name type="scientific">Parelaphostrongylus tenuis</name>
    <name type="common">Meningeal worm</name>
    <dbReference type="NCBI Taxonomy" id="148309"/>
    <lineage>
        <taxon>Eukaryota</taxon>
        <taxon>Metazoa</taxon>
        <taxon>Ecdysozoa</taxon>
        <taxon>Nematoda</taxon>
        <taxon>Chromadorea</taxon>
        <taxon>Rhabditida</taxon>
        <taxon>Rhabditina</taxon>
        <taxon>Rhabditomorpha</taxon>
        <taxon>Strongyloidea</taxon>
        <taxon>Metastrongylidae</taxon>
        <taxon>Parelaphostrongylus</taxon>
    </lineage>
</organism>
<reference evidence="1" key="1">
    <citation type="submission" date="2021-06" db="EMBL/GenBank/DDBJ databases">
        <title>Parelaphostrongylus tenuis whole genome reference sequence.</title>
        <authorList>
            <person name="Garwood T.J."/>
            <person name="Larsen P.A."/>
            <person name="Fountain-Jones N.M."/>
            <person name="Garbe J.R."/>
            <person name="Macchietto M.G."/>
            <person name="Kania S.A."/>
            <person name="Gerhold R.W."/>
            <person name="Richards J.E."/>
            <person name="Wolf T.M."/>
        </authorList>
    </citation>
    <scope>NUCLEOTIDE SEQUENCE</scope>
    <source>
        <strain evidence="1">MNPRO001-30</strain>
        <tissue evidence="1">Meninges</tissue>
    </source>
</reference>
<dbReference type="EMBL" id="JAHQIW010006966">
    <property type="protein sequence ID" value="KAJ1371360.1"/>
    <property type="molecule type" value="Genomic_DNA"/>
</dbReference>
<name>A0AAD5WIR8_PARTN</name>
<proteinExistence type="predicted"/>
<gene>
    <name evidence="1" type="ORF">KIN20_033302</name>
</gene>
<protein>
    <submittedName>
        <fullName evidence="1">Uncharacterized protein</fullName>
    </submittedName>
</protein>
<evidence type="ECO:0000313" key="2">
    <source>
        <dbReference type="Proteomes" id="UP001196413"/>
    </source>
</evidence>
<dbReference type="Proteomes" id="UP001196413">
    <property type="component" value="Unassembled WGS sequence"/>
</dbReference>
<keyword evidence="2" id="KW-1185">Reference proteome</keyword>
<accession>A0AAD5WIR8</accession>
<evidence type="ECO:0000313" key="1">
    <source>
        <dbReference type="EMBL" id="KAJ1371360.1"/>
    </source>
</evidence>
<dbReference type="AlphaFoldDB" id="A0AAD5WIR8"/>
<sequence>MAVFKQAMWSYFIELTTNEEREERNLRADDFREAPGMEFLPRLSVENRMVTKCTSGMINDKIINRRNVAQQFEVPTNTHRADLIPCHDLTKPSTLPPSTD</sequence>
<comment type="caution">
    <text evidence="1">The sequence shown here is derived from an EMBL/GenBank/DDBJ whole genome shotgun (WGS) entry which is preliminary data.</text>
</comment>